<dbReference type="AlphaFoldDB" id="A0A8S4NRU5"/>
<dbReference type="OrthoDB" id="10061772at2759"/>
<dbReference type="SUPFAM" id="SSF48350">
    <property type="entry name" value="GTPase activation domain, GAP"/>
    <property type="match status" value="1"/>
</dbReference>
<evidence type="ECO:0000313" key="6">
    <source>
        <dbReference type="Proteomes" id="UP000749559"/>
    </source>
</evidence>
<comment type="caution">
    <text evidence="5">The sequence shown here is derived from an EMBL/GenBank/DDBJ whole genome shotgun (WGS) entry which is preliminary data.</text>
</comment>
<feature type="region of interest" description="Disordered" evidence="3">
    <location>
        <begin position="634"/>
        <end position="694"/>
    </location>
</feature>
<protein>
    <recommendedName>
        <fullName evidence="4">Rho-GAP domain-containing protein</fullName>
    </recommendedName>
</protein>
<accession>A0A8S4NRU5</accession>
<proteinExistence type="predicted"/>
<organism evidence="5 6">
    <name type="scientific">Owenia fusiformis</name>
    <name type="common">Polychaete worm</name>
    <dbReference type="NCBI Taxonomy" id="6347"/>
    <lineage>
        <taxon>Eukaryota</taxon>
        <taxon>Metazoa</taxon>
        <taxon>Spiralia</taxon>
        <taxon>Lophotrochozoa</taxon>
        <taxon>Annelida</taxon>
        <taxon>Polychaeta</taxon>
        <taxon>Sedentaria</taxon>
        <taxon>Canalipalpata</taxon>
        <taxon>Sabellida</taxon>
        <taxon>Oweniida</taxon>
        <taxon>Oweniidae</taxon>
        <taxon>Owenia</taxon>
    </lineage>
</organism>
<dbReference type="GO" id="GO:0003677">
    <property type="term" value="F:DNA binding"/>
    <property type="evidence" value="ECO:0007669"/>
    <property type="project" value="UniProtKB-KW"/>
</dbReference>
<dbReference type="SUPFAM" id="SSF47823">
    <property type="entry name" value="lambda integrase-like, N-terminal domain"/>
    <property type="match status" value="1"/>
</dbReference>
<dbReference type="Pfam" id="PF00620">
    <property type="entry name" value="RhoGAP"/>
    <property type="match status" value="1"/>
</dbReference>
<dbReference type="SMART" id="SM00324">
    <property type="entry name" value="RhoGAP"/>
    <property type="match status" value="1"/>
</dbReference>
<feature type="compositionally biased region" description="Low complexity" evidence="3">
    <location>
        <begin position="755"/>
        <end position="770"/>
    </location>
</feature>
<sequence length="910" mass="101035">MKTPNTSRTLTEQQGSRSEPTTFVSAVPGVDTGPEIARQTSAQSSSNSQKLSINHKCTCSQNSMGIKNVKGKLDDIDAVNVSEVWQEVEAIGRDNVNLKHLTDELPSFVLKSREPKTVKNYEYNFSKFHDWCNESSLCSLPANPVHVALHLLSVTQNVSSISSVLSAVYAINWKHEISCLESPGNHKLVKLVIESAKRSLGTKVTKKSPVTVEMIKNIVSKMAHSSASVKELRTVAFVVLGFADKPANIKIKNMSQARRQETERLVAKLRNSNHDKFRTLCKMHLSFVLDTNGEPLDDFLGESSENRLKKPSKSMKKKSSNTPVKGAALLDQDSISKVVKLIEFLKKPENLKQEGLFRKTGHIGRQRKLKENLLSRTALDLDSGHYNAHDCASVLKSFLGDLPEPLLTENHYAAYCQIPDIVKMSADKGVSDEQHAANVRVQLLKQRKATQLLLLLLPRYNSSLLECLLQLLHKVSQVPENLMTAESLGTLFAPHIIMPRSMTACNLAAASNTITRVMAYLIENALTLFKIPKELAVDVSNYWSSADDLPDGPSPTPKPRACRVRGCLSPCVQKRHLEEEPELVTVVTSVNRKQSAELQAETDTEVELAKLYAHIQSLPDNKQTRKLLKKFNKANHHGTTTPGQQSNKHKRSRSLGNQIKQKFSRKHQRGRTGSDSSPITASVNTTSRSDIGTRSYITARPDITSRFGTPQSPDCQNSTDYSLHYTPPTKQIFLDHGVEWTPSSPVHIVEMTSKPPVSSRSSRVTGRPPVYRQNCQPSSTATTQMYTEKPLTSGDRQASIDSGIDVCHTVMSADCGTSPPAYLSGTQSNDQDTGAVLRERVSRIKPYAKVHPRYMLVTSLTCEPASLLTQEAFNQKQVTTPRSRKPMSIVQSPSESPVVQFKRRIKHTRF</sequence>
<feature type="region of interest" description="Disordered" evidence="3">
    <location>
        <begin position="876"/>
        <end position="895"/>
    </location>
</feature>
<feature type="compositionally biased region" description="Polar residues" evidence="3">
    <location>
        <begin position="773"/>
        <end position="782"/>
    </location>
</feature>
<dbReference type="EMBL" id="CAIIXF020000005">
    <property type="protein sequence ID" value="CAH1783046.1"/>
    <property type="molecule type" value="Genomic_DNA"/>
</dbReference>
<evidence type="ECO:0000256" key="2">
    <source>
        <dbReference type="ARBA" id="ARBA00023125"/>
    </source>
</evidence>
<feature type="compositionally biased region" description="Basic residues" evidence="3">
    <location>
        <begin position="309"/>
        <end position="319"/>
    </location>
</feature>
<evidence type="ECO:0000256" key="1">
    <source>
        <dbReference type="ARBA" id="ARBA00022468"/>
    </source>
</evidence>
<reference evidence="5" key="1">
    <citation type="submission" date="2022-03" db="EMBL/GenBank/DDBJ databases">
        <authorList>
            <person name="Martin C."/>
        </authorList>
    </citation>
    <scope>NUCLEOTIDE SEQUENCE</scope>
</reference>
<dbReference type="InterPro" id="IPR008936">
    <property type="entry name" value="Rho_GTPase_activation_prot"/>
</dbReference>
<dbReference type="GO" id="GO:0007165">
    <property type="term" value="P:signal transduction"/>
    <property type="evidence" value="ECO:0007669"/>
    <property type="project" value="InterPro"/>
</dbReference>
<dbReference type="PROSITE" id="PS50238">
    <property type="entry name" value="RHOGAP"/>
    <property type="match status" value="1"/>
</dbReference>
<feature type="region of interest" description="Disordered" evidence="3">
    <location>
        <begin position="300"/>
        <end position="323"/>
    </location>
</feature>
<dbReference type="PANTHER" id="PTHR14963:SF7">
    <property type="entry name" value="RHO GTPASE-ACTIVATING PROTEIN 19"/>
    <property type="match status" value="1"/>
</dbReference>
<dbReference type="InterPro" id="IPR000198">
    <property type="entry name" value="RhoGAP_dom"/>
</dbReference>
<dbReference type="InterPro" id="IPR010998">
    <property type="entry name" value="Integrase_recombinase_N"/>
</dbReference>
<dbReference type="Gene3D" id="1.10.150.130">
    <property type="match status" value="1"/>
</dbReference>
<feature type="compositionally biased region" description="Polar residues" evidence="3">
    <location>
        <begin position="637"/>
        <end position="646"/>
    </location>
</feature>
<dbReference type="Gene3D" id="1.10.555.10">
    <property type="entry name" value="Rho GTPase activation protein"/>
    <property type="match status" value="1"/>
</dbReference>
<dbReference type="Proteomes" id="UP000749559">
    <property type="component" value="Unassembled WGS sequence"/>
</dbReference>
<feature type="compositionally biased region" description="Polar residues" evidence="3">
    <location>
        <begin position="671"/>
        <end position="694"/>
    </location>
</feature>
<gene>
    <name evidence="5" type="ORF">OFUS_LOCUS9424</name>
</gene>
<feature type="region of interest" description="Disordered" evidence="3">
    <location>
        <begin position="1"/>
        <end position="49"/>
    </location>
</feature>
<feature type="compositionally biased region" description="Low complexity" evidence="3">
    <location>
        <begin position="39"/>
        <end position="49"/>
    </location>
</feature>
<feature type="region of interest" description="Disordered" evidence="3">
    <location>
        <begin position="752"/>
        <end position="782"/>
    </location>
</feature>
<keyword evidence="1" id="KW-0343">GTPase activation</keyword>
<feature type="compositionally biased region" description="Polar residues" evidence="3">
    <location>
        <begin position="1"/>
        <end position="24"/>
    </location>
</feature>
<keyword evidence="2" id="KW-0238">DNA-binding</keyword>
<dbReference type="GO" id="GO:0005096">
    <property type="term" value="F:GTPase activator activity"/>
    <property type="evidence" value="ECO:0007669"/>
    <property type="project" value="UniProtKB-KW"/>
</dbReference>
<name>A0A8S4NRU5_OWEFU</name>
<dbReference type="PANTHER" id="PTHR14963">
    <property type="entry name" value="RHO GTPASE ACTIVATING PROTEIN 18,19-RELATED"/>
    <property type="match status" value="1"/>
</dbReference>
<feature type="domain" description="Rho-GAP" evidence="4">
    <location>
        <begin position="327"/>
        <end position="529"/>
    </location>
</feature>
<dbReference type="GO" id="GO:0005737">
    <property type="term" value="C:cytoplasm"/>
    <property type="evidence" value="ECO:0007669"/>
    <property type="project" value="TreeGrafter"/>
</dbReference>
<evidence type="ECO:0000259" key="4">
    <source>
        <dbReference type="PROSITE" id="PS50238"/>
    </source>
</evidence>
<keyword evidence="6" id="KW-1185">Reference proteome</keyword>
<dbReference type="GO" id="GO:0051056">
    <property type="term" value="P:regulation of small GTPase mediated signal transduction"/>
    <property type="evidence" value="ECO:0007669"/>
    <property type="project" value="TreeGrafter"/>
</dbReference>
<evidence type="ECO:0000313" key="5">
    <source>
        <dbReference type="EMBL" id="CAH1783046.1"/>
    </source>
</evidence>
<evidence type="ECO:0000256" key="3">
    <source>
        <dbReference type="SAM" id="MobiDB-lite"/>
    </source>
</evidence>